<sequence>MTSPQAACTAGDRNAGPCGGALHHRLEAISRRLDGKAAASTYRRKRAVFHHALEYAVELGELPANPIHKVKFRKVKSSGEIDHRSVVNPEQARQLLIAVTYAGRTRGQMMAAMFACMYFAGLRPAEAAGLRKANCDLPEAGWGALTLEKTRPESNKRYTDSGESNDERGLKHRGEKATRRVPISPELVAILRDHIDRYGVAKDGRLFRTVQCRSESMRGPS</sequence>
<evidence type="ECO:0000256" key="1">
    <source>
        <dbReference type="ARBA" id="ARBA00008857"/>
    </source>
</evidence>
<dbReference type="RefSeq" id="WP_306862456.1">
    <property type="nucleotide sequence ID" value="NZ_JAUSRB010000002.1"/>
</dbReference>
<dbReference type="EMBL" id="JAUSRB010000002">
    <property type="protein sequence ID" value="MDP9864514.1"/>
    <property type="molecule type" value="Genomic_DNA"/>
</dbReference>
<dbReference type="PANTHER" id="PTHR30349">
    <property type="entry name" value="PHAGE INTEGRASE-RELATED"/>
    <property type="match status" value="1"/>
</dbReference>
<dbReference type="Gene3D" id="1.10.443.10">
    <property type="entry name" value="Intergrase catalytic core"/>
    <property type="match status" value="1"/>
</dbReference>
<dbReference type="Proteomes" id="UP001230426">
    <property type="component" value="Unassembled WGS sequence"/>
</dbReference>
<comment type="similarity">
    <text evidence="1">Belongs to the 'phage' integrase family.</text>
</comment>
<dbReference type="InterPro" id="IPR010998">
    <property type="entry name" value="Integrase_recombinase_N"/>
</dbReference>
<keyword evidence="2" id="KW-0238">DNA-binding</keyword>
<evidence type="ECO:0000313" key="7">
    <source>
        <dbReference type="Proteomes" id="UP001230426"/>
    </source>
</evidence>
<evidence type="ECO:0000256" key="3">
    <source>
        <dbReference type="ARBA" id="ARBA00023172"/>
    </source>
</evidence>
<dbReference type="PANTHER" id="PTHR30349:SF64">
    <property type="entry name" value="PROPHAGE INTEGRASE INTD-RELATED"/>
    <property type="match status" value="1"/>
</dbReference>
<dbReference type="InterPro" id="IPR011010">
    <property type="entry name" value="DNA_brk_join_enz"/>
</dbReference>
<reference evidence="6 7" key="1">
    <citation type="submission" date="2023-07" db="EMBL/GenBank/DDBJ databases">
        <title>Sequencing the genomes of 1000 actinobacteria strains.</title>
        <authorList>
            <person name="Klenk H.-P."/>
        </authorList>
    </citation>
    <scope>NUCLEOTIDE SEQUENCE [LARGE SCALE GENOMIC DNA]</scope>
    <source>
        <strain evidence="6 7">DSM 44109</strain>
    </source>
</reference>
<evidence type="ECO:0000256" key="2">
    <source>
        <dbReference type="ARBA" id="ARBA00023125"/>
    </source>
</evidence>
<dbReference type="PROSITE" id="PS51898">
    <property type="entry name" value="TYR_RECOMBINASE"/>
    <property type="match status" value="1"/>
</dbReference>
<evidence type="ECO:0000256" key="4">
    <source>
        <dbReference type="SAM" id="MobiDB-lite"/>
    </source>
</evidence>
<proteinExistence type="inferred from homology"/>
<name>A0ABT9R6U6_9ACTN</name>
<organism evidence="6 7">
    <name type="scientific">Streptosporangium brasiliense</name>
    <dbReference type="NCBI Taxonomy" id="47480"/>
    <lineage>
        <taxon>Bacteria</taxon>
        <taxon>Bacillati</taxon>
        <taxon>Actinomycetota</taxon>
        <taxon>Actinomycetes</taxon>
        <taxon>Streptosporangiales</taxon>
        <taxon>Streptosporangiaceae</taxon>
        <taxon>Streptosporangium</taxon>
    </lineage>
</organism>
<dbReference type="InterPro" id="IPR050090">
    <property type="entry name" value="Tyrosine_recombinase_XerCD"/>
</dbReference>
<dbReference type="InterPro" id="IPR013762">
    <property type="entry name" value="Integrase-like_cat_sf"/>
</dbReference>
<keyword evidence="7" id="KW-1185">Reference proteome</keyword>
<dbReference type="Gene3D" id="1.10.150.130">
    <property type="match status" value="1"/>
</dbReference>
<feature type="domain" description="Tyr recombinase" evidence="5">
    <location>
        <begin position="82"/>
        <end position="221"/>
    </location>
</feature>
<feature type="region of interest" description="Disordered" evidence="4">
    <location>
        <begin position="151"/>
        <end position="178"/>
    </location>
</feature>
<dbReference type="SUPFAM" id="SSF56349">
    <property type="entry name" value="DNA breaking-rejoining enzymes"/>
    <property type="match status" value="1"/>
</dbReference>
<protein>
    <submittedName>
        <fullName evidence="6">Integrase</fullName>
    </submittedName>
</protein>
<gene>
    <name evidence="6" type="ORF">J2S55_003780</name>
</gene>
<feature type="compositionally biased region" description="Basic and acidic residues" evidence="4">
    <location>
        <begin position="151"/>
        <end position="169"/>
    </location>
</feature>
<dbReference type="InterPro" id="IPR002104">
    <property type="entry name" value="Integrase_catalytic"/>
</dbReference>
<keyword evidence="3" id="KW-0233">DNA recombination</keyword>
<evidence type="ECO:0000313" key="6">
    <source>
        <dbReference type="EMBL" id="MDP9864514.1"/>
    </source>
</evidence>
<evidence type="ECO:0000259" key="5">
    <source>
        <dbReference type="PROSITE" id="PS51898"/>
    </source>
</evidence>
<accession>A0ABT9R6U6</accession>
<comment type="caution">
    <text evidence="6">The sequence shown here is derived from an EMBL/GenBank/DDBJ whole genome shotgun (WGS) entry which is preliminary data.</text>
</comment>